<dbReference type="STRING" id="1742973.COMA2_80015"/>
<gene>
    <name evidence="1" type="ORF">COMA2_80015</name>
</gene>
<dbReference type="EMBL" id="CZPZ01000035">
    <property type="protein sequence ID" value="CUS39486.1"/>
    <property type="molecule type" value="Genomic_DNA"/>
</dbReference>
<organism evidence="1 2">
    <name type="scientific">Candidatus Nitrospira nitrificans</name>
    <dbReference type="NCBI Taxonomy" id="1742973"/>
    <lineage>
        <taxon>Bacteria</taxon>
        <taxon>Pseudomonadati</taxon>
        <taxon>Nitrospirota</taxon>
        <taxon>Nitrospiria</taxon>
        <taxon>Nitrospirales</taxon>
        <taxon>Nitrospiraceae</taxon>
        <taxon>Nitrospira</taxon>
    </lineage>
</organism>
<evidence type="ECO:0000313" key="1">
    <source>
        <dbReference type="EMBL" id="CUS39486.1"/>
    </source>
</evidence>
<evidence type="ECO:0000313" key="2">
    <source>
        <dbReference type="Proteomes" id="UP000198736"/>
    </source>
</evidence>
<proteinExistence type="predicted"/>
<dbReference type="AlphaFoldDB" id="A0A0S4LRB4"/>
<keyword evidence="2" id="KW-1185">Reference proteome</keyword>
<reference evidence="2" key="1">
    <citation type="submission" date="2015-10" db="EMBL/GenBank/DDBJ databases">
        <authorList>
            <person name="Luecker S."/>
            <person name="Luecker S."/>
        </authorList>
    </citation>
    <scope>NUCLEOTIDE SEQUENCE [LARGE SCALE GENOMIC DNA]</scope>
</reference>
<name>A0A0S4LRB4_9BACT</name>
<accession>A0A0S4LRB4</accession>
<dbReference type="Proteomes" id="UP000198736">
    <property type="component" value="Unassembled WGS sequence"/>
</dbReference>
<protein>
    <submittedName>
        <fullName evidence="1">Uncharacterized protein</fullName>
    </submittedName>
</protein>
<sequence>MHRPHDSFPFPTSVKSAVLPNTSRRFLISAALHNANQVKSDLAGLKFMEAALAFQFPLSATKHHSSRSSIRQG</sequence>